<protein>
    <submittedName>
        <fullName evidence="6">ABC transporter substrate-binding protein</fullName>
    </submittedName>
</protein>
<dbReference type="SUPFAM" id="SSF53850">
    <property type="entry name" value="Periplasmic binding protein-like II"/>
    <property type="match status" value="1"/>
</dbReference>
<dbReference type="Gene3D" id="3.10.105.10">
    <property type="entry name" value="Dipeptide-binding Protein, Domain 3"/>
    <property type="match status" value="1"/>
</dbReference>
<keyword evidence="7" id="KW-1185">Reference proteome</keyword>
<organism evidence="6 7">
    <name type="scientific">Vasconcelosia minhoensis LEGE 07310</name>
    <dbReference type="NCBI Taxonomy" id="915328"/>
    <lineage>
        <taxon>Bacteria</taxon>
        <taxon>Bacillati</taxon>
        <taxon>Cyanobacteriota</taxon>
        <taxon>Cyanophyceae</taxon>
        <taxon>Nodosilineales</taxon>
        <taxon>Cymatolegaceae</taxon>
        <taxon>Vasconcelosia</taxon>
        <taxon>Vasconcelosia minhoensis</taxon>
    </lineage>
</organism>
<gene>
    <name evidence="6" type="ORF">IQ241_11710</name>
</gene>
<feature type="domain" description="Solute-binding protein family 5" evidence="5">
    <location>
        <begin position="82"/>
        <end position="427"/>
    </location>
</feature>
<dbReference type="PIRSF" id="PIRSF002741">
    <property type="entry name" value="MppA"/>
    <property type="match status" value="1"/>
</dbReference>
<dbReference type="InterPro" id="IPR030678">
    <property type="entry name" value="Peptide/Ni-bd"/>
</dbReference>
<comment type="similarity">
    <text evidence="1">Belongs to the bacterial solute-binding protein 5 family.</text>
</comment>
<dbReference type="PANTHER" id="PTHR30290:SF9">
    <property type="entry name" value="OLIGOPEPTIDE-BINDING PROTEIN APPA"/>
    <property type="match status" value="1"/>
</dbReference>
<evidence type="ECO:0000256" key="1">
    <source>
        <dbReference type="ARBA" id="ARBA00005695"/>
    </source>
</evidence>
<evidence type="ECO:0000256" key="2">
    <source>
        <dbReference type="ARBA" id="ARBA00022448"/>
    </source>
</evidence>
<name>A0A8J7ADH7_9CYAN</name>
<evidence type="ECO:0000313" key="6">
    <source>
        <dbReference type="EMBL" id="MBE9077951.1"/>
    </source>
</evidence>
<comment type="caution">
    <text evidence="6">The sequence shown here is derived from an EMBL/GenBank/DDBJ whole genome shotgun (WGS) entry which is preliminary data.</text>
</comment>
<dbReference type="GO" id="GO:1904680">
    <property type="term" value="F:peptide transmembrane transporter activity"/>
    <property type="evidence" value="ECO:0007669"/>
    <property type="project" value="TreeGrafter"/>
</dbReference>
<dbReference type="AlphaFoldDB" id="A0A8J7ADH7"/>
<keyword evidence="2" id="KW-0813">Transport</keyword>
<dbReference type="GO" id="GO:0042597">
    <property type="term" value="C:periplasmic space"/>
    <property type="evidence" value="ECO:0007669"/>
    <property type="project" value="UniProtKB-ARBA"/>
</dbReference>
<evidence type="ECO:0000259" key="5">
    <source>
        <dbReference type="Pfam" id="PF00496"/>
    </source>
</evidence>
<dbReference type="Pfam" id="PF00496">
    <property type="entry name" value="SBP_bac_5"/>
    <property type="match status" value="1"/>
</dbReference>
<evidence type="ECO:0000256" key="4">
    <source>
        <dbReference type="SAM" id="SignalP"/>
    </source>
</evidence>
<sequence length="539" mass="58155">MKLLTHFPAWSLGLLLLGQGLAACSPDQTGEATGGNAQGSAEQIVLAIGGESEEGYDPTLGWGRYGSPLFQSTLLRRDENLELVNDLATDYSVSEDRKTWTVSIRQDAVFSDGEPLTAEDVAYTFSQAAESGGLTDMTGLEAAVATDDYTVELRLKEPQSTFVNRLVTLGIVPQHAHGPDYARNPIGSGPYQMVQWDEGQQLIVEASPNYYGDPPEIQRLVFLFVEEDAAFAAAKSGQAQVASVPQSLAVQNIDGMELYDVTSVDNRGLMFPYATTGQTTADGDPIGNNVTADPAIRQAVNYAIDRQALVEGVLEGYGSPAYGPVSGLAWEEPSAEIEDAQPEKAEQILAEGGWADQDGNGVLEKDGMAAEFTILYPADDSIRQALALSSAEMLKPVGIQASVEGKSWDQIEPLMHSNVVVFGWGSHDQTELYNLYHSEAAQGDFYNAGYYANQAIDRTLDLAMGAPSEAEAIAFWQAAQWDGQQGVTAKGDAAWAWLVNLDHTYFVSECLDIGDPQIEPHGHGWPITANIAAWQWICD</sequence>
<reference evidence="6" key="1">
    <citation type="submission" date="2020-10" db="EMBL/GenBank/DDBJ databases">
        <authorList>
            <person name="Castelo-Branco R."/>
            <person name="Eusebio N."/>
            <person name="Adriana R."/>
            <person name="Vieira A."/>
            <person name="Brugerolle De Fraissinette N."/>
            <person name="Rezende De Castro R."/>
            <person name="Schneider M.P."/>
            <person name="Vasconcelos V."/>
            <person name="Leao P.N."/>
        </authorList>
    </citation>
    <scope>NUCLEOTIDE SEQUENCE</scope>
    <source>
        <strain evidence="6">LEGE 07310</strain>
    </source>
</reference>
<feature type="chain" id="PRO_5035190500" evidence="4">
    <location>
        <begin position="23"/>
        <end position="539"/>
    </location>
</feature>
<dbReference type="GO" id="GO:0015833">
    <property type="term" value="P:peptide transport"/>
    <property type="evidence" value="ECO:0007669"/>
    <property type="project" value="TreeGrafter"/>
</dbReference>
<evidence type="ECO:0000256" key="3">
    <source>
        <dbReference type="ARBA" id="ARBA00022729"/>
    </source>
</evidence>
<dbReference type="Proteomes" id="UP000636505">
    <property type="component" value="Unassembled WGS sequence"/>
</dbReference>
<dbReference type="GO" id="GO:0043190">
    <property type="term" value="C:ATP-binding cassette (ABC) transporter complex"/>
    <property type="evidence" value="ECO:0007669"/>
    <property type="project" value="InterPro"/>
</dbReference>
<accession>A0A8J7ADH7</accession>
<evidence type="ECO:0000313" key="7">
    <source>
        <dbReference type="Proteomes" id="UP000636505"/>
    </source>
</evidence>
<dbReference type="PROSITE" id="PS51257">
    <property type="entry name" value="PROKAR_LIPOPROTEIN"/>
    <property type="match status" value="1"/>
</dbReference>
<dbReference type="Gene3D" id="3.40.190.10">
    <property type="entry name" value="Periplasmic binding protein-like II"/>
    <property type="match status" value="1"/>
</dbReference>
<proteinExistence type="inferred from homology"/>
<dbReference type="InterPro" id="IPR000914">
    <property type="entry name" value="SBP_5_dom"/>
</dbReference>
<dbReference type="PANTHER" id="PTHR30290">
    <property type="entry name" value="PERIPLASMIC BINDING COMPONENT OF ABC TRANSPORTER"/>
    <property type="match status" value="1"/>
</dbReference>
<feature type="signal peptide" evidence="4">
    <location>
        <begin position="1"/>
        <end position="22"/>
    </location>
</feature>
<dbReference type="RefSeq" id="WP_193907276.1">
    <property type="nucleotide sequence ID" value="NZ_JADEXG010000024.1"/>
</dbReference>
<dbReference type="CDD" id="cd08518">
    <property type="entry name" value="PBP2_NikA_DppA_OppA_like_19"/>
    <property type="match status" value="1"/>
</dbReference>
<keyword evidence="3 4" id="KW-0732">Signal</keyword>
<dbReference type="EMBL" id="JADEXG010000024">
    <property type="protein sequence ID" value="MBE9077951.1"/>
    <property type="molecule type" value="Genomic_DNA"/>
</dbReference>
<dbReference type="InterPro" id="IPR039424">
    <property type="entry name" value="SBP_5"/>
</dbReference>